<dbReference type="Proteomes" id="UP000676917">
    <property type="component" value="Unassembled WGS sequence"/>
</dbReference>
<sequence length="209" mass="24414">MENNKQHKAIWKISFFAILFINIAILLILIALIFWPVEHRELPMTQEHFTTESSEFIIRTTKKNLNELVNAYMYEYLKDSEHQFRVLLEEDVELTGELPVFSTTVPISIHFEPFVQKNGDVILKQKSISLGLLKLPNQKVMEYMEKYLPTPNWITINPDGEEIYIAVTDMDIKSNFHVSVERLDLEGNNLAFKIKVPYESLGIETLLRK</sequence>
<evidence type="ECO:0000256" key="1">
    <source>
        <dbReference type="SAM" id="Phobius"/>
    </source>
</evidence>
<proteinExistence type="predicted"/>
<name>A0A919X6D3_9BACI</name>
<keyword evidence="1" id="KW-0472">Membrane</keyword>
<keyword evidence="1" id="KW-1133">Transmembrane helix</keyword>
<reference evidence="2" key="1">
    <citation type="submission" date="2021-03" db="EMBL/GenBank/DDBJ databases">
        <title>Antimicrobial resistance genes in bacteria isolated from Japanese honey, and their potential for conferring macrolide and lincosamide resistance in the American foulbrood pathogen Paenibacillus larvae.</title>
        <authorList>
            <person name="Okamoto M."/>
            <person name="Kumagai M."/>
            <person name="Kanamori H."/>
            <person name="Takamatsu D."/>
        </authorList>
    </citation>
    <scope>NUCLEOTIDE SEQUENCE</scope>
    <source>
        <strain evidence="2">J43TS3</strain>
    </source>
</reference>
<keyword evidence="1" id="KW-0812">Transmembrane</keyword>
<dbReference type="RefSeq" id="WP_212920277.1">
    <property type="nucleotide sequence ID" value="NZ_BORP01000002.1"/>
</dbReference>
<feature type="transmembrane region" description="Helical" evidence="1">
    <location>
        <begin position="12"/>
        <end position="35"/>
    </location>
</feature>
<dbReference type="Pfam" id="PF09911">
    <property type="entry name" value="DUF2140"/>
    <property type="match status" value="1"/>
</dbReference>
<dbReference type="InterPro" id="IPR018672">
    <property type="entry name" value="DUF2140"/>
</dbReference>
<evidence type="ECO:0000313" key="2">
    <source>
        <dbReference type="EMBL" id="GIO26766.1"/>
    </source>
</evidence>
<dbReference type="EMBL" id="BORP01000002">
    <property type="protein sequence ID" value="GIO26766.1"/>
    <property type="molecule type" value="Genomic_DNA"/>
</dbReference>
<organism evidence="2 3">
    <name type="scientific">Ornithinibacillus bavariensis</name>
    <dbReference type="NCBI Taxonomy" id="545502"/>
    <lineage>
        <taxon>Bacteria</taxon>
        <taxon>Bacillati</taxon>
        <taxon>Bacillota</taxon>
        <taxon>Bacilli</taxon>
        <taxon>Bacillales</taxon>
        <taxon>Bacillaceae</taxon>
        <taxon>Ornithinibacillus</taxon>
    </lineage>
</organism>
<evidence type="ECO:0008006" key="4">
    <source>
        <dbReference type="Google" id="ProtNLM"/>
    </source>
</evidence>
<evidence type="ECO:0000313" key="3">
    <source>
        <dbReference type="Proteomes" id="UP000676917"/>
    </source>
</evidence>
<dbReference type="AlphaFoldDB" id="A0A919X6D3"/>
<gene>
    <name evidence="2" type="ORF">J43TS3_13770</name>
</gene>
<protein>
    <recommendedName>
        <fullName evidence="4">DUF2140 family protein</fullName>
    </recommendedName>
</protein>
<keyword evidence="3" id="KW-1185">Reference proteome</keyword>
<comment type="caution">
    <text evidence="2">The sequence shown here is derived from an EMBL/GenBank/DDBJ whole genome shotgun (WGS) entry which is preliminary data.</text>
</comment>
<accession>A0A919X6D3</accession>